<accession>A0A197ZZ95</accession>
<feature type="domain" description="Flagellin C-terminal" evidence="5">
    <location>
        <begin position="216"/>
        <end position="288"/>
    </location>
</feature>
<evidence type="ECO:0000259" key="5">
    <source>
        <dbReference type="Pfam" id="PF00700"/>
    </source>
</evidence>
<dbReference type="RefSeq" id="WP_068669517.1">
    <property type="nucleotide sequence ID" value="NZ_LYPB01000089.1"/>
</dbReference>
<dbReference type="InterPro" id="IPR046358">
    <property type="entry name" value="Flagellin_C"/>
</dbReference>
<keyword evidence="7" id="KW-1185">Reference proteome</keyword>
<evidence type="ECO:0000313" key="7">
    <source>
        <dbReference type="Proteomes" id="UP000078454"/>
    </source>
</evidence>
<protein>
    <submittedName>
        <fullName evidence="6">Flagellar biosynthesis protein FlgL</fullName>
    </submittedName>
</protein>
<evidence type="ECO:0000256" key="3">
    <source>
        <dbReference type="ARBA" id="ARBA00023143"/>
    </source>
</evidence>
<dbReference type="Proteomes" id="UP000078454">
    <property type="component" value="Unassembled WGS sequence"/>
</dbReference>
<dbReference type="STRING" id="1850517.A8708_34080"/>
<dbReference type="GO" id="GO:0071973">
    <property type="term" value="P:bacterial-type flagellum-dependent cell motility"/>
    <property type="evidence" value="ECO:0007669"/>
    <property type="project" value="InterPro"/>
</dbReference>
<dbReference type="EMBL" id="LYPB01000089">
    <property type="protein sequence ID" value="OAS14529.1"/>
    <property type="molecule type" value="Genomic_DNA"/>
</dbReference>
<dbReference type="PANTHER" id="PTHR42792">
    <property type="entry name" value="FLAGELLIN"/>
    <property type="match status" value="1"/>
</dbReference>
<proteinExistence type="inferred from homology"/>
<comment type="similarity">
    <text evidence="2">Belongs to the bacterial flagellin family.</text>
</comment>
<organism evidence="6 7">
    <name type="scientific">Paenibacillus oryzisoli</name>
    <dbReference type="NCBI Taxonomy" id="1850517"/>
    <lineage>
        <taxon>Bacteria</taxon>
        <taxon>Bacillati</taxon>
        <taxon>Bacillota</taxon>
        <taxon>Bacilli</taxon>
        <taxon>Bacillales</taxon>
        <taxon>Paenibacillaceae</taxon>
        <taxon>Paenibacillus</taxon>
    </lineage>
</organism>
<keyword evidence="6" id="KW-0969">Cilium</keyword>
<evidence type="ECO:0000259" key="4">
    <source>
        <dbReference type="Pfam" id="PF00669"/>
    </source>
</evidence>
<dbReference type="SUPFAM" id="SSF64518">
    <property type="entry name" value="Phase 1 flagellin"/>
    <property type="match status" value="1"/>
</dbReference>
<dbReference type="InterPro" id="IPR013384">
    <property type="entry name" value="Flagell_FlgL"/>
</dbReference>
<evidence type="ECO:0000256" key="2">
    <source>
        <dbReference type="ARBA" id="ARBA00005709"/>
    </source>
</evidence>
<dbReference type="InterPro" id="IPR001029">
    <property type="entry name" value="Flagellin_N"/>
</dbReference>
<dbReference type="InterPro" id="IPR001492">
    <property type="entry name" value="Flagellin"/>
</dbReference>
<keyword evidence="6" id="KW-0282">Flagellum</keyword>
<comment type="subcellular location">
    <subcellularLocation>
        <location evidence="1">Bacterial flagellum</location>
    </subcellularLocation>
</comment>
<dbReference type="Pfam" id="PF00700">
    <property type="entry name" value="Flagellin_C"/>
    <property type="match status" value="1"/>
</dbReference>
<feature type="domain" description="Flagellin N-terminal" evidence="4">
    <location>
        <begin position="9"/>
        <end position="141"/>
    </location>
</feature>
<keyword evidence="6" id="KW-0966">Cell projection</keyword>
<dbReference type="PANTHER" id="PTHR42792:SF1">
    <property type="entry name" value="FLAGELLAR HOOK-ASSOCIATED PROTEIN 3"/>
    <property type="match status" value="1"/>
</dbReference>
<dbReference type="Pfam" id="PF00669">
    <property type="entry name" value="Flagellin_N"/>
    <property type="match status" value="1"/>
</dbReference>
<dbReference type="PRINTS" id="PR00207">
    <property type="entry name" value="FLAGELLIN"/>
</dbReference>
<dbReference type="GO" id="GO:0009424">
    <property type="term" value="C:bacterial-type flagellum hook"/>
    <property type="evidence" value="ECO:0007669"/>
    <property type="project" value="InterPro"/>
</dbReference>
<dbReference type="Gene3D" id="1.20.1330.10">
    <property type="entry name" value="f41 fragment of flagellin, N-terminal domain"/>
    <property type="match status" value="1"/>
</dbReference>
<dbReference type="NCBIfam" id="TIGR02550">
    <property type="entry name" value="flagell_flgL"/>
    <property type="match status" value="1"/>
</dbReference>
<keyword evidence="3" id="KW-0975">Bacterial flagellum</keyword>
<gene>
    <name evidence="6" type="ORF">A8708_34080</name>
</gene>
<reference evidence="6 7" key="1">
    <citation type="submission" date="2016-05" db="EMBL/GenBank/DDBJ databases">
        <title>Paenibacillus sp. 1ZS3-15 nov., isolated from the rhizosphere soil.</title>
        <authorList>
            <person name="Zhang X.X."/>
            <person name="Zhang J."/>
        </authorList>
    </citation>
    <scope>NUCLEOTIDE SEQUENCE [LARGE SCALE GENOMIC DNA]</scope>
    <source>
        <strain evidence="6 7">1ZS3-15</strain>
    </source>
</reference>
<name>A0A197ZZ95_9BACL</name>
<dbReference type="GO" id="GO:0005198">
    <property type="term" value="F:structural molecule activity"/>
    <property type="evidence" value="ECO:0007669"/>
    <property type="project" value="InterPro"/>
</dbReference>
<sequence length="299" mass="32670">MALRVTQGMLNTQLLRNLNGNLSRMDKLQDQLSTGRKINKPSDDPVGISFSMRYRSELETNDQYQRNVDATVSFLDYTDTMLDQTGSVLQRARELAVTAANGTNSEESLNAMKTEIDQLYNQLTNIGNSQFNGKFVFNGQITDKAPFPDPDNAANAVTDSGEIKFEIGAGVQIAMNKTAEEIFGKSGDVNNAFQILKDLSAALASGTTPGIQKSIELMDQRMSGVLGARADIGAKTNRVQLAEERLQDIGINLQSLQSKTEDADMSLVITNLKMEENVYQASLSAGSKVIVPTLVDFLR</sequence>
<evidence type="ECO:0000256" key="1">
    <source>
        <dbReference type="ARBA" id="ARBA00004365"/>
    </source>
</evidence>
<dbReference type="OrthoDB" id="9758307at2"/>
<dbReference type="AlphaFoldDB" id="A0A197ZZ95"/>
<comment type="caution">
    <text evidence="6">The sequence shown here is derived from an EMBL/GenBank/DDBJ whole genome shotgun (WGS) entry which is preliminary data.</text>
</comment>
<evidence type="ECO:0000313" key="6">
    <source>
        <dbReference type="EMBL" id="OAS14529.1"/>
    </source>
</evidence>